<feature type="region of interest" description="Disordered" evidence="1">
    <location>
        <begin position="120"/>
        <end position="145"/>
    </location>
</feature>
<evidence type="ECO:0000313" key="2">
    <source>
        <dbReference type="EMBL" id="KAF2399602.1"/>
    </source>
</evidence>
<keyword evidence="3" id="KW-1185">Reference proteome</keyword>
<proteinExistence type="predicted"/>
<dbReference type="PANTHER" id="PTHR37331:SF1">
    <property type="entry name" value="YALI0F11671P"/>
    <property type="match status" value="1"/>
</dbReference>
<dbReference type="EMBL" id="ML996697">
    <property type="protein sequence ID" value="KAF2399602.1"/>
    <property type="molecule type" value="Genomic_DNA"/>
</dbReference>
<accession>A0A6G1HUC5</accession>
<dbReference type="PANTHER" id="PTHR37331">
    <property type="entry name" value="YALI0F11671P"/>
    <property type="match status" value="1"/>
</dbReference>
<evidence type="ECO:0000313" key="3">
    <source>
        <dbReference type="Proteomes" id="UP000799640"/>
    </source>
</evidence>
<sequence>MPRPLSLHSFGVLRTLRQAQKRQAHTKPTPIPQNSHVYAIPSPEKPSEYVLTLLPTIPPNPLLALGTTSALPPGPSTFTLNPAFSPILSATVREYGATDPDTAVAASVYAASSQSSAFLARGSGTGHKKTKTVDDKGREAGSGVRGGFVHITDRRAEPEFGRVPDPEDILGSVEVDGEGNVIGDHVEDSGTYRVVTRRGVLGLSPYLREKLVERLKKLEAEEQG</sequence>
<name>A0A6G1HUC5_9PEZI</name>
<dbReference type="AlphaFoldDB" id="A0A6G1HUC5"/>
<evidence type="ECO:0000256" key="1">
    <source>
        <dbReference type="SAM" id="MobiDB-lite"/>
    </source>
</evidence>
<protein>
    <submittedName>
        <fullName evidence="2">Uncharacterized protein</fullName>
    </submittedName>
</protein>
<dbReference type="Proteomes" id="UP000799640">
    <property type="component" value="Unassembled WGS sequence"/>
</dbReference>
<reference evidence="2" key="1">
    <citation type="journal article" date="2020" name="Stud. Mycol.">
        <title>101 Dothideomycetes genomes: a test case for predicting lifestyles and emergence of pathogens.</title>
        <authorList>
            <person name="Haridas S."/>
            <person name="Albert R."/>
            <person name="Binder M."/>
            <person name="Bloem J."/>
            <person name="Labutti K."/>
            <person name="Salamov A."/>
            <person name="Andreopoulos B."/>
            <person name="Baker S."/>
            <person name="Barry K."/>
            <person name="Bills G."/>
            <person name="Bluhm B."/>
            <person name="Cannon C."/>
            <person name="Castanera R."/>
            <person name="Culley D."/>
            <person name="Daum C."/>
            <person name="Ezra D."/>
            <person name="Gonzalez J."/>
            <person name="Henrissat B."/>
            <person name="Kuo A."/>
            <person name="Liang C."/>
            <person name="Lipzen A."/>
            <person name="Lutzoni F."/>
            <person name="Magnuson J."/>
            <person name="Mondo S."/>
            <person name="Nolan M."/>
            <person name="Ohm R."/>
            <person name="Pangilinan J."/>
            <person name="Park H.-J."/>
            <person name="Ramirez L."/>
            <person name="Alfaro M."/>
            <person name="Sun H."/>
            <person name="Tritt A."/>
            <person name="Yoshinaga Y."/>
            <person name="Zwiers L.-H."/>
            <person name="Turgeon B."/>
            <person name="Goodwin S."/>
            <person name="Spatafora J."/>
            <person name="Crous P."/>
            <person name="Grigoriev I."/>
        </authorList>
    </citation>
    <scope>NUCLEOTIDE SEQUENCE</scope>
    <source>
        <strain evidence="2">CBS 262.69</strain>
    </source>
</reference>
<dbReference type="OrthoDB" id="5397701at2759"/>
<gene>
    <name evidence="2" type="ORF">EJ06DRAFT_59812</name>
</gene>
<organism evidence="2 3">
    <name type="scientific">Trichodelitschia bisporula</name>
    <dbReference type="NCBI Taxonomy" id="703511"/>
    <lineage>
        <taxon>Eukaryota</taxon>
        <taxon>Fungi</taxon>
        <taxon>Dikarya</taxon>
        <taxon>Ascomycota</taxon>
        <taxon>Pezizomycotina</taxon>
        <taxon>Dothideomycetes</taxon>
        <taxon>Dothideomycetes incertae sedis</taxon>
        <taxon>Phaeotrichales</taxon>
        <taxon>Phaeotrichaceae</taxon>
        <taxon>Trichodelitschia</taxon>
    </lineage>
</organism>